<dbReference type="Proteomes" id="UP001184861">
    <property type="component" value="Unassembled WGS sequence"/>
</dbReference>
<evidence type="ECO:0000313" key="1">
    <source>
        <dbReference type="EMBL" id="MDR6526487.1"/>
    </source>
</evidence>
<accession>A0AAE4C342</accession>
<sequence length="55" mass="6166">MKNLRKLTKKNLKEINGGAGSCPQAPIRSCDVWCGLSPIEKFRCIFYVEQSCSCN</sequence>
<dbReference type="InterPro" id="IPR058074">
    <property type="entry name" value="Bacteriocin-like"/>
</dbReference>
<evidence type="ECO:0000313" key="2">
    <source>
        <dbReference type="Proteomes" id="UP001184861"/>
    </source>
</evidence>
<dbReference type="EMBL" id="JAVDQY010000002">
    <property type="protein sequence ID" value="MDR6526487.1"/>
    <property type="molecule type" value="Genomic_DNA"/>
</dbReference>
<dbReference type="RefSeq" id="WP_157969872.1">
    <property type="nucleotide sequence ID" value="NZ_BJYH01000009.1"/>
</dbReference>
<evidence type="ECO:0008006" key="3">
    <source>
        <dbReference type="Google" id="ProtNLM"/>
    </source>
</evidence>
<name>A0AAE4C342_9FLAO</name>
<organism evidence="1 2">
    <name type="scientific">Chryseobacterium rhizosphaerae</name>
    <dbReference type="NCBI Taxonomy" id="395937"/>
    <lineage>
        <taxon>Bacteria</taxon>
        <taxon>Pseudomonadati</taxon>
        <taxon>Bacteroidota</taxon>
        <taxon>Flavobacteriia</taxon>
        <taxon>Flavobacteriales</taxon>
        <taxon>Weeksellaceae</taxon>
        <taxon>Chryseobacterium group</taxon>
        <taxon>Chryseobacterium</taxon>
    </lineage>
</organism>
<dbReference type="NCBIfam" id="NF047798">
    <property type="entry name" value="leader_Chryseo"/>
    <property type="match status" value="1"/>
</dbReference>
<comment type="caution">
    <text evidence="1">The sequence shown here is derived from an EMBL/GenBank/DDBJ whole genome shotgun (WGS) entry which is preliminary data.</text>
</comment>
<dbReference type="AlphaFoldDB" id="A0AAE4C342"/>
<protein>
    <recommendedName>
        <fullName evidence="3">Bacteriocin</fullName>
    </recommendedName>
</protein>
<reference evidence="1" key="1">
    <citation type="submission" date="2023-07" db="EMBL/GenBank/DDBJ databases">
        <title>Sorghum-associated microbial communities from plants grown in Nebraska, USA.</title>
        <authorList>
            <person name="Schachtman D."/>
        </authorList>
    </citation>
    <scope>NUCLEOTIDE SEQUENCE</scope>
    <source>
        <strain evidence="1">DS2360</strain>
    </source>
</reference>
<gene>
    <name evidence="1" type="ORF">J2787_001867</name>
</gene>
<proteinExistence type="predicted"/>